<dbReference type="EMBL" id="PIDS01001254">
    <property type="protein sequence ID" value="PLL26675.1"/>
    <property type="molecule type" value="Genomic_DNA"/>
</dbReference>
<organism evidence="2 4">
    <name type="scientific">Klebsiella michiganensis</name>
    <dbReference type="NCBI Taxonomy" id="1134687"/>
    <lineage>
        <taxon>Bacteria</taxon>
        <taxon>Pseudomonadati</taxon>
        <taxon>Pseudomonadota</taxon>
        <taxon>Gammaproteobacteria</taxon>
        <taxon>Enterobacterales</taxon>
        <taxon>Enterobacteriaceae</taxon>
        <taxon>Klebsiella/Raoultella group</taxon>
        <taxon>Klebsiella</taxon>
    </lineage>
</organism>
<comment type="caution">
    <text evidence="2">The sequence shown here is derived from an EMBL/GenBank/DDBJ whole genome shotgun (WGS) entry which is preliminary data.</text>
</comment>
<evidence type="ECO:0000313" key="4">
    <source>
        <dbReference type="Proteomes" id="UP000234505"/>
    </source>
</evidence>
<evidence type="ECO:0008006" key="5">
    <source>
        <dbReference type="Google" id="ProtNLM"/>
    </source>
</evidence>
<dbReference type="RefSeq" id="WP_004850988.1">
    <property type="nucleotide sequence ID" value="NZ_CABEJE010000006.1"/>
</dbReference>
<dbReference type="Gene3D" id="3.10.450.50">
    <property type="match status" value="1"/>
</dbReference>
<dbReference type="AlphaFoldDB" id="A0A2J4Q6I7"/>
<evidence type="ECO:0000313" key="1">
    <source>
        <dbReference type="EMBL" id="EWF88032.1"/>
    </source>
</evidence>
<proteinExistence type="predicted"/>
<reference evidence="1 3" key="1">
    <citation type="submission" date="2014-01" db="EMBL/GenBank/DDBJ databases">
        <title>The Genome Sequence of Klebsiella oxytoca MGH 27.</title>
        <authorList>
            <consortium name="The Broad Institute Genomics Platform"/>
            <consortium name="The Broad Institute Genome Sequencing Center for Infectious Disease"/>
            <person name="Murphy C."/>
            <person name="Cosimi L."/>
            <person name="Cerqueira G."/>
            <person name="Feldgarden M."/>
            <person name="Earl A."/>
            <person name="Hung D."/>
            <person name="Onderdonk A.B."/>
            <person name="Ferraro M.J."/>
            <person name="Hooper D."/>
            <person name="Dekker J."/>
            <person name="O'Brien T."/>
            <person name="Huang S."/>
            <person name="Quan V."/>
            <person name="Ernst C."/>
            <person name="Delaney M."/>
            <person name="DuBois A."/>
            <person name="Kim D.S."/>
            <person name="Young S.K."/>
            <person name="Zeng Q."/>
            <person name="Gargeya S."/>
            <person name="Fitzgerald M."/>
            <person name="Abouelleil A."/>
            <person name="Alvarado L."/>
            <person name="Berlin A.M."/>
            <person name="Chapman S.B."/>
            <person name="Gainer-Dewar J."/>
            <person name="Goldberg J."/>
            <person name="Gnerre S."/>
            <person name="Griggs A."/>
            <person name="Gujja S."/>
            <person name="Hansen M."/>
            <person name="Howarth C."/>
            <person name="Imamovic A."/>
            <person name="Ireland A."/>
            <person name="Larimer J."/>
            <person name="McCowan C."/>
            <person name="Murphy C."/>
            <person name="Pearson M."/>
            <person name="Poon T.W."/>
            <person name="Priest M."/>
            <person name="Roberts A."/>
            <person name="Saif S."/>
            <person name="Shea T."/>
            <person name="Sykes S."/>
            <person name="Wortman J."/>
            <person name="Nusbaum C."/>
            <person name="Birren B."/>
        </authorList>
    </citation>
    <scope>NUCLEOTIDE SEQUENCE [LARGE SCALE GENOMIC DNA]</scope>
    <source>
        <strain evidence="1 3">MGH 27</strain>
    </source>
</reference>
<accession>A0A2J4Q6I7</accession>
<dbReference type="InterPro" id="IPR032710">
    <property type="entry name" value="NTF2-like_dom_sf"/>
</dbReference>
<reference evidence="2 4" key="3">
    <citation type="submission" date="2018-01" db="EMBL/GenBank/DDBJ databases">
        <title>Genomic study of Klebsiella pneumoniae.</title>
        <authorList>
            <person name="Yang Y."/>
            <person name="Bicalho R."/>
        </authorList>
    </citation>
    <scope>NUCLEOTIDE SEQUENCE [LARGE SCALE GENOMIC DNA]</scope>
    <source>
        <strain evidence="2 4">A11</strain>
    </source>
</reference>
<evidence type="ECO:0000313" key="3">
    <source>
        <dbReference type="Proteomes" id="UP000020202"/>
    </source>
</evidence>
<dbReference type="Proteomes" id="UP000020202">
    <property type="component" value="Unassembled WGS sequence"/>
</dbReference>
<gene>
    <name evidence="2" type="ORF">CWN50_26745</name>
    <name evidence="1" type="ORF">L373_03213</name>
</gene>
<dbReference type="EMBL" id="JCNZ01000009">
    <property type="protein sequence ID" value="EWF88032.1"/>
    <property type="molecule type" value="Genomic_DNA"/>
</dbReference>
<name>A0A2J4Q6I7_9ENTR</name>
<protein>
    <recommendedName>
        <fullName evidence="5">Nuclear transport factor 2 family protein</fullName>
    </recommendedName>
</protein>
<dbReference type="SUPFAM" id="SSF54427">
    <property type="entry name" value="NTF2-like"/>
    <property type="match status" value="1"/>
</dbReference>
<sequence>MTNVHEQAVEIVKNFLEASMAPDPDRAAALMAENVQITFTGKRRMARVHEVTAFNADRYRWVKKQPGEFEWMAKGDDHTVIYCTGTLYGCWPDGREFEGNRYLDRYEVKGGEITMMDVWNDSAEWILAHQLQKK</sequence>
<dbReference type="Proteomes" id="UP000234505">
    <property type="component" value="Unassembled WGS sequence"/>
</dbReference>
<evidence type="ECO:0000313" key="2">
    <source>
        <dbReference type="EMBL" id="PLL26675.1"/>
    </source>
</evidence>
<reference evidence="2 4" key="2">
    <citation type="submission" date="2017-11" db="EMBL/GenBank/DDBJ databases">
        <authorList>
            <person name="Han C.G."/>
        </authorList>
    </citation>
    <scope>NUCLEOTIDE SEQUENCE [LARGE SCALE GENOMIC DNA]</scope>
    <source>
        <strain evidence="2 4">A11</strain>
    </source>
</reference>